<dbReference type="InterPro" id="IPR027417">
    <property type="entry name" value="P-loop_NTPase"/>
</dbReference>
<feature type="compositionally biased region" description="Low complexity" evidence="3">
    <location>
        <begin position="886"/>
        <end position="898"/>
    </location>
</feature>
<evidence type="ECO:0000256" key="1">
    <source>
        <dbReference type="ARBA" id="ARBA00022741"/>
    </source>
</evidence>
<accession>A0A417XVZ6</accession>
<organism evidence="5 6">
    <name type="scientific">Nocardioides immobilis</name>
    <dbReference type="NCBI Taxonomy" id="2049295"/>
    <lineage>
        <taxon>Bacteria</taxon>
        <taxon>Bacillati</taxon>
        <taxon>Actinomycetota</taxon>
        <taxon>Actinomycetes</taxon>
        <taxon>Propionibacteriales</taxon>
        <taxon>Nocardioidaceae</taxon>
        <taxon>Nocardioides</taxon>
    </lineage>
</organism>
<evidence type="ECO:0000256" key="2">
    <source>
        <dbReference type="ARBA" id="ARBA00022840"/>
    </source>
</evidence>
<evidence type="ECO:0000256" key="3">
    <source>
        <dbReference type="SAM" id="MobiDB-lite"/>
    </source>
</evidence>
<dbReference type="GO" id="GO:0005524">
    <property type="term" value="F:ATP binding"/>
    <property type="evidence" value="ECO:0007669"/>
    <property type="project" value="UniProtKB-KW"/>
</dbReference>
<keyword evidence="6" id="KW-1185">Reference proteome</keyword>
<proteinExistence type="predicted"/>
<dbReference type="OrthoDB" id="134712at2"/>
<sequence length="1074" mass="113307">MAALAGAPLLGRSVARAHLERAIGRAKDGTGSFLWISGEAGIGKTSLLDAATALAADRGVRVLRGTAWNDPGTPPFWLWVQVLRDAAGRAGREELLARWGPRSAEALSLLPELAAASGHPQDGTVDPERFALFDAVEGVLAAIGAEQPLLVALDDLHWTDPGSLRLLRFLTRSPGAAPVVVVATWRDAEKVPDALESLATELAAHSERIKLAGLERGEVAELLDRAAGLRVDSEEAERLRERTGGNPLFLVELARLAQDRGGGDLTALVPTSAEAIIGRRLARVSQACHEILAVAAIAGTANTVETVAALAQRDPVDIVAALDEAVAAGLASEAAGRVEIAHPLIRDCLVRSLAPTRAREVHLAAAELVADDPAAAAEAAHHLRAALPLGDVARAREASRRAAEVAHAARAFEEAVRHRAVELELAGADLAARFEALLGRGTALLALGVLAGARDDFVQAATLARARHDPEGFAQAALGFAAGTTGFEVRLWDRAQLDLLEEALVLLGDADSALRVDVMARLSVASAFAADADRRRDLAEQATAIARRIGDPRAVAHALSAHCDAIAGPADSGRREAEAGEVIANARLAGDRGLELLGLRHRIVALLEQGRTVDARADMAAFELAADHLGQPLYSWYVPLFRGYLAHLAGDMTTTRACADEVDRIGALTDSHNARILAAVQRFWCAIEERRTEEILVELRRLVDEFAEAAPDGDSPLPFFPGQEPSLRRAALPSIAAVVADLAPDAEFLSTLGLVTLAAYDAGDPPEAAAVLRDALMPYRGCWAVDGIAAGAMGPVDRYLGALDLLIGDLAAAEDHLAAALADAASAGAPLASAHTKVLQADVLDRRGGSGDAVRARELRVDALGFYRAHGLVARARELEDRLTGSASPADGPSAPARAEGRFRREGDVWQLAFRGAPAIVRHVKGMTDLAILLGRPSEETHALDLAGQGGPRQGGTGPALDDQATAAYRRRLAELDADIDEADRVGDADAAARAVAEREFLIAELGAAYGLGGRARRTNDDAERARSTVTWRIRDAIKRIEAAHPALGAHLRRSVRTGTFCSYDPEQAVDWEL</sequence>
<evidence type="ECO:0000313" key="5">
    <source>
        <dbReference type="EMBL" id="RHW24440.1"/>
    </source>
</evidence>
<dbReference type="GO" id="GO:0005737">
    <property type="term" value="C:cytoplasm"/>
    <property type="evidence" value="ECO:0007669"/>
    <property type="project" value="TreeGrafter"/>
</dbReference>
<evidence type="ECO:0000259" key="4">
    <source>
        <dbReference type="Pfam" id="PF13191"/>
    </source>
</evidence>
<dbReference type="PANTHER" id="PTHR16305">
    <property type="entry name" value="TESTICULAR SOLUBLE ADENYLYL CYCLASE"/>
    <property type="match status" value="1"/>
</dbReference>
<keyword evidence="2" id="KW-0067">ATP-binding</keyword>
<dbReference type="Pfam" id="PF13191">
    <property type="entry name" value="AAA_16"/>
    <property type="match status" value="1"/>
</dbReference>
<comment type="caution">
    <text evidence="5">The sequence shown here is derived from an EMBL/GenBank/DDBJ whole genome shotgun (WGS) entry which is preliminary data.</text>
</comment>
<dbReference type="SUPFAM" id="SSF52540">
    <property type="entry name" value="P-loop containing nucleoside triphosphate hydrolases"/>
    <property type="match status" value="1"/>
</dbReference>
<dbReference type="Proteomes" id="UP000283644">
    <property type="component" value="Unassembled WGS sequence"/>
</dbReference>
<dbReference type="AlphaFoldDB" id="A0A417XVZ6"/>
<reference evidence="5 6" key="1">
    <citation type="submission" date="2018-09" db="EMBL/GenBank/DDBJ databases">
        <title>Genome sequencing of Nocardioides immobilis CCTCC AB 2017083 for comparison to Nocardioides silvaticus.</title>
        <authorList>
            <person name="Li C."/>
            <person name="Wang G."/>
        </authorList>
    </citation>
    <scope>NUCLEOTIDE SEQUENCE [LARGE SCALE GENOMIC DNA]</scope>
    <source>
        <strain evidence="5 6">CCTCC AB 2017083</strain>
    </source>
</reference>
<protein>
    <recommendedName>
        <fullName evidence="4">Orc1-like AAA ATPase domain-containing protein</fullName>
    </recommendedName>
</protein>
<dbReference type="InterPro" id="IPR041664">
    <property type="entry name" value="AAA_16"/>
</dbReference>
<name>A0A417XVZ6_9ACTN</name>
<evidence type="ECO:0000313" key="6">
    <source>
        <dbReference type="Proteomes" id="UP000283644"/>
    </source>
</evidence>
<dbReference type="PANTHER" id="PTHR16305:SF35">
    <property type="entry name" value="TRANSCRIPTIONAL ACTIVATOR DOMAIN"/>
    <property type="match status" value="1"/>
</dbReference>
<feature type="domain" description="Orc1-like AAA ATPase" evidence="4">
    <location>
        <begin position="9"/>
        <end position="182"/>
    </location>
</feature>
<dbReference type="GO" id="GO:0004016">
    <property type="term" value="F:adenylate cyclase activity"/>
    <property type="evidence" value="ECO:0007669"/>
    <property type="project" value="TreeGrafter"/>
</dbReference>
<feature type="region of interest" description="Disordered" evidence="3">
    <location>
        <begin position="883"/>
        <end position="902"/>
    </location>
</feature>
<dbReference type="EMBL" id="QXGH01000032">
    <property type="protein sequence ID" value="RHW24440.1"/>
    <property type="molecule type" value="Genomic_DNA"/>
</dbReference>
<gene>
    <name evidence="5" type="ORF">D0Z08_24275</name>
</gene>
<keyword evidence="1" id="KW-0547">Nucleotide-binding</keyword>
<dbReference type="RefSeq" id="WP_118927864.1">
    <property type="nucleotide sequence ID" value="NZ_QXGH01000032.1"/>
</dbReference>